<keyword evidence="4" id="KW-1185">Reference proteome</keyword>
<sequence>MNPQQSKSKLPKRVKNELKFRELTVKSKQTVAECFYRIVFTGEQLAGFTSLGFDDHVKVFFPDSDGKLVLPEITSEGIQWGDGPRPVSRDYTPLAFDAASNELTIDFYIHDGGVASNWATAAKEGDTLIIGGPRGSLVIPTDYRWQLYVCDESGLPAVRRRLLSLPVNIIPQVLVNSRHSGTRSYLSEFTGAKIEWLDGEAIAGKLKNLAVPAEDYFIWITGEGEEVKRLNDGLLASHTLDADYVRAVAYWHNK</sequence>
<dbReference type="Gene3D" id="2.40.30.10">
    <property type="entry name" value="Translation factors"/>
    <property type="match status" value="1"/>
</dbReference>
<dbReference type="InterPro" id="IPR007037">
    <property type="entry name" value="SIP_rossman_dom"/>
</dbReference>
<protein>
    <submittedName>
        <fullName evidence="3">Siderophore-interacting protein</fullName>
    </submittedName>
</protein>
<gene>
    <name evidence="3" type="ORF">E2L00_02695</name>
</gene>
<dbReference type="EMBL" id="SOYS01000001">
    <property type="protein sequence ID" value="NIY46459.1"/>
    <property type="molecule type" value="Genomic_DNA"/>
</dbReference>
<dbReference type="Pfam" id="PF04954">
    <property type="entry name" value="SIP"/>
    <property type="match status" value="1"/>
</dbReference>
<dbReference type="InterPro" id="IPR017927">
    <property type="entry name" value="FAD-bd_FR_type"/>
</dbReference>
<name>A0ABX0VH99_9ENTR</name>
<dbReference type="InterPro" id="IPR013113">
    <property type="entry name" value="SIP_FAD-bd"/>
</dbReference>
<dbReference type="CDD" id="cd06193">
    <property type="entry name" value="siderophore_interacting"/>
    <property type="match status" value="1"/>
</dbReference>
<reference evidence="3 4" key="1">
    <citation type="journal article" date="2020" name="Microorganisms">
        <title>Polyphasic Characterisation of Cedecea colo sp. nov., a New Enteric Bacterium Isolated from the Koala Hindgut.</title>
        <authorList>
            <person name="Boath J.M."/>
            <person name="Dakhal S."/>
            <person name="Van T.T.H."/>
            <person name="Moore R.J."/>
            <person name="Dekiwadia C."/>
            <person name="Macreadie I.G."/>
        </authorList>
    </citation>
    <scope>NUCLEOTIDE SEQUENCE [LARGE SCALE GENOMIC DNA]</scope>
    <source>
        <strain evidence="3 4">ZA</strain>
    </source>
</reference>
<evidence type="ECO:0000256" key="1">
    <source>
        <dbReference type="ARBA" id="ARBA00035644"/>
    </source>
</evidence>
<dbReference type="InterPro" id="IPR017938">
    <property type="entry name" value="Riboflavin_synthase-like_b-brl"/>
</dbReference>
<dbReference type="InterPro" id="IPR039374">
    <property type="entry name" value="SIP_fam"/>
</dbReference>
<comment type="similarity">
    <text evidence="1">Belongs to the SIP oxidoreductase family.</text>
</comment>
<evidence type="ECO:0000313" key="3">
    <source>
        <dbReference type="EMBL" id="NIY46459.1"/>
    </source>
</evidence>
<organism evidence="3 4">
    <name type="scientific">Cedecea colo</name>
    <dbReference type="NCBI Taxonomy" id="2552946"/>
    <lineage>
        <taxon>Bacteria</taxon>
        <taxon>Pseudomonadati</taxon>
        <taxon>Pseudomonadota</taxon>
        <taxon>Gammaproteobacteria</taxon>
        <taxon>Enterobacterales</taxon>
        <taxon>Enterobacteriaceae</taxon>
        <taxon>Cedecea</taxon>
    </lineage>
</organism>
<dbReference type="PROSITE" id="PS51384">
    <property type="entry name" value="FAD_FR"/>
    <property type="match status" value="1"/>
</dbReference>
<dbReference type="Proteomes" id="UP000697927">
    <property type="component" value="Unassembled WGS sequence"/>
</dbReference>
<evidence type="ECO:0000259" key="2">
    <source>
        <dbReference type="PROSITE" id="PS51384"/>
    </source>
</evidence>
<dbReference type="PANTHER" id="PTHR30157:SF0">
    <property type="entry name" value="NADPH-DEPENDENT FERRIC-CHELATE REDUCTASE"/>
    <property type="match status" value="1"/>
</dbReference>
<comment type="caution">
    <text evidence="3">The sequence shown here is derived from an EMBL/GenBank/DDBJ whole genome shotgun (WGS) entry which is preliminary data.</text>
</comment>
<dbReference type="InterPro" id="IPR039261">
    <property type="entry name" value="FNR_nucleotide-bd"/>
</dbReference>
<dbReference type="RefSeq" id="WP_167606609.1">
    <property type="nucleotide sequence ID" value="NZ_SOYS01000001.1"/>
</dbReference>
<accession>A0ABX0VH99</accession>
<dbReference type="PANTHER" id="PTHR30157">
    <property type="entry name" value="FERRIC REDUCTASE, NADPH-DEPENDENT"/>
    <property type="match status" value="1"/>
</dbReference>
<dbReference type="SUPFAM" id="SSF63380">
    <property type="entry name" value="Riboflavin synthase domain-like"/>
    <property type="match status" value="1"/>
</dbReference>
<dbReference type="Pfam" id="PF08021">
    <property type="entry name" value="FAD_binding_9"/>
    <property type="match status" value="1"/>
</dbReference>
<dbReference type="Gene3D" id="3.40.50.80">
    <property type="entry name" value="Nucleotide-binding domain of ferredoxin-NADP reductase (FNR) module"/>
    <property type="match status" value="1"/>
</dbReference>
<evidence type="ECO:0000313" key="4">
    <source>
        <dbReference type="Proteomes" id="UP000697927"/>
    </source>
</evidence>
<feature type="domain" description="FAD-binding FR-type" evidence="2">
    <location>
        <begin position="18"/>
        <end position="140"/>
    </location>
</feature>
<proteinExistence type="inferred from homology"/>